<keyword evidence="3" id="KW-1185">Reference proteome</keyword>
<evidence type="ECO:0000313" key="2">
    <source>
        <dbReference type="EMBL" id="KLK89908.1"/>
    </source>
</evidence>
<evidence type="ECO:0000259" key="1">
    <source>
        <dbReference type="SMART" id="SM01043"/>
    </source>
</evidence>
<dbReference type="InterPro" id="IPR019734">
    <property type="entry name" value="TPR_rpt"/>
</dbReference>
<sequence length="663" mass="73849">MTALEIALLGGLRLRHPDRGPIELAGEKGAQLLARLACAPDKKHRRDTLQALLWPDSDPPHAQGNLRFVLHQLRRILGGTEGPLRSDSRSVWLDPERVAVDVMRFEALAAEGTLEALIAACDLYGGDLLSDAVDLSLEYEDWLLPERERLRDLARSAFWNLFSLRLWRGEVTEAKACAQRNLGIDPYCERMHAALMRLHLLQGERALAAGRYDQLRTGLARDLQIRPGDEVEQLARAVSQTSGRSAPEPFNAAWVLGRSTELSVGKPLVAVLPFRDLSEDETLVSLPAALTEDVIGDLARFRRLGVLARHTSFALDHDPAPEARLLQLGARYTVEGSVRRTGNRLSVTVRLVDNTSQRQVWGEHYQGDWDELPSFQEEAAKAIVATVPVQIEQAELERVRHREVQSLSAYEHCLCGREHQRSIAYASHAKALEHFSRALEQDPTSAAAHCGLAVCYVSMGGITPLEEDRRRERAISHAQQAIALDPLDPQGHWLLGMLLQMRRDFSGARFYLDRAVTLSPGDVETLGYTGLEYAYAGAPERGIRQAEQAIRLNPYFPPVSAEQIGKACFVGHRYEEALFWLRQTPDRITTNRGWLAAAAAYAGRVDEAASHARLMRATLQQRLGEEELRAVGGPIGWLRLPARFQHAADLEHYERGLEMAGLG</sequence>
<organism evidence="2 3">
    <name type="scientific">Microvirga vignae</name>
    <dbReference type="NCBI Taxonomy" id="1225564"/>
    <lineage>
        <taxon>Bacteria</taxon>
        <taxon>Pseudomonadati</taxon>
        <taxon>Pseudomonadota</taxon>
        <taxon>Alphaproteobacteria</taxon>
        <taxon>Hyphomicrobiales</taxon>
        <taxon>Methylobacteriaceae</taxon>
        <taxon>Microvirga</taxon>
    </lineage>
</organism>
<dbReference type="RefSeq" id="WP_047192445.1">
    <property type="nucleotide sequence ID" value="NZ_LCYG01000111.1"/>
</dbReference>
<dbReference type="InterPro" id="IPR036388">
    <property type="entry name" value="WH-like_DNA-bd_sf"/>
</dbReference>
<gene>
    <name evidence="2" type="ORF">AA309_28705</name>
</gene>
<dbReference type="Pfam" id="PF03704">
    <property type="entry name" value="BTAD"/>
    <property type="match status" value="1"/>
</dbReference>
<dbReference type="AlphaFoldDB" id="A0A0H1R460"/>
<dbReference type="OrthoDB" id="54411at2"/>
<dbReference type="InterPro" id="IPR005158">
    <property type="entry name" value="BTAD"/>
</dbReference>
<dbReference type="STRING" id="1225564.AA309_28705"/>
<protein>
    <recommendedName>
        <fullName evidence="1">Bacterial transcriptional activator domain-containing protein</fullName>
    </recommendedName>
</protein>
<dbReference type="PANTHER" id="PTHR35807">
    <property type="entry name" value="TRANSCRIPTIONAL REGULATOR REDD-RELATED"/>
    <property type="match status" value="1"/>
</dbReference>
<dbReference type="Gene3D" id="1.10.10.10">
    <property type="entry name" value="Winged helix-like DNA-binding domain superfamily/Winged helix DNA-binding domain"/>
    <property type="match status" value="1"/>
</dbReference>
<dbReference type="Proteomes" id="UP000035489">
    <property type="component" value="Unassembled WGS sequence"/>
</dbReference>
<dbReference type="InterPro" id="IPR016032">
    <property type="entry name" value="Sig_transdc_resp-reg_C-effctor"/>
</dbReference>
<dbReference type="SUPFAM" id="SSF48452">
    <property type="entry name" value="TPR-like"/>
    <property type="match status" value="2"/>
</dbReference>
<dbReference type="EMBL" id="LCYG01000111">
    <property type="protein sequence ID" value="KLK89908.1"/>
    <property type="molecule type" value="Genomic_DNA"/>
</dbReference>
<dbReference type="InterPro" id="IPR051677">
    <property type="entry name" value="AfsR-DnrI-RedD_regulator"/>
</dbReference>
<dbReference type="PATRIC" id="fig|1225564.3.peg.388"/>
<comment type="caution">
    <text evidence="2">The sequence shown here is derived from an EMBL/GenBank/DDBJ whole genome shotgun (WGS) entry which is preliminary data.</text>
</comment>
<proteinExistence type="predicted"/>
<feature type="domain" description="Bacterial transcriptional activator" evidence="1">
    <location>
        <begin position="100"/>
        <end position="239"/>
    </location>
</feature>
<evidence type="ECO:0000313" key="3">
    <source>
        <dbReference type="Proteomes" id="UP000035489"/>
    </source>
</evidence>
<dbReference type="GO" id="GO:0003677">
    <property type="term" value="F:DNA binding"/>
    <property type="evidence" value="ECO:0007669"/>
    <property type="project" value="InterPro"/>
</dbReference>
<dbReference type="InterPro" id="IPR011990">
    <property type="entry name" value="TPR-like_helical_dom_sf"/>
</dbReference>
<name>A0A0H1R460_9HYPH</name>
<dbReference type="Gene3D" id="1.25.40.10">
    <property type="entry name" value="Tetratricopeptide repeat domain"/>
    <property type="match status" value="2"/>
</dbReference>
<accession>A0A0H1R460</accession>
<dbReference type="SUPFAM" id="SSF46894">
    <property type="entry name" value="C-terminal effector domain of the bipartite response regulators"/>
    <property type="match status" value="1"/>
</dbReference>
<dbReference type="Gene3D" id="3.40.50.10070">
    <property type="entry name" value="TolB, N-terminal domain"/>
    <property type="match status" value="1"/>
</dbReference>
<dbReference type="SMART" id="SM01043">
    <property type="entry name" value="BTAD"/>
    <property type="match status" value="1"/>
</dbReference>
<dbReference type="GO" id="GO:0006355">
    <property type="term" value="P:regulation of DNA-templated transcription"/>
    <property type="evidence" value="ECO:0007669"/>
    <property type="project" value="InterPro"/>
</dbReference>
<dbReference type="Pfam" id="PF13432">
    <property type="entry name" value="TPR_16"/>
    <property type="match status" value="1"/>
</dbReference>
<reference evidence="2 3" key="1">
    <citation type="submission" date="2015-05" db="EMBL/GenBank/DDBJ databases">
        <title>Draft genome sequence of Microvirga vignae strain BR3299, a novel nitrogen fixing bacteria isolated from Brazil semi-aired region.</title>
        <authorList>
            <person name="Zilli J.E."/>
            <person name="Passos S.R."/>
            <person name="Leite J."/>
            <person name="Baldani J.I."/>
            <person name="Xavier G.R."/>
            <person name="Rumjaneck N.G."/>
            <person name="Simoes-Araujo J.L."/>
        </authorList>
    </citation>
    <scope>NUCLEOTIDE SEQUENCE [LARGE SCALE GENOMIC DNA]</scope>
    <source>
        <strain evidence="2 3">BR3299</strain>
    </source>
</reference>
<dbReference type="SMART" id="SM00028">
    <property type="entry name" value="TPR"/>
    <property type="match status" value="4"/>
</dbReference>